<dbReference type="Gene3D" id="1.10.10.60">
    <property type="entry name" value="Homeodomain-like"/>
    <property type="match status" value="1"/>
</dbReference>
<evidence type="ECO:0000256" key="3">
    <source>
        <dbReference type="ARBA" id="ARBA00023163"/>
    </source>
</evidence>
<reference evidence="6" key="2">
    <citation type="submission" date="2020-09" db="EMBL/GenBank/DDBJ databases">
        <authorList>
            <person name="Sun Q."/>
            <person name="Ohkuma M."/>
        </authorList>
    </citation>
    <scope>NUCLEOTIDE SEQUENCE</scope>
    <source>
        <strain evidence="6">JCM 3035</strain>
    </source>
</reference>
<dbReference type="AlphaFoldDB" id="A0A917R9E6"/>
<dbReference type="GO" id="GO:0043565">
    <property type="term" value="F:sequence-specific DNA binding"/>
    <property type="evidence" value="ECO:0007669"/>
    <property type="project" value="InterPro"/>
</dbReference>
<accession>A0A917R9E6</accession>
<dbReference type="SMART" id="SM00342">
    <property type="entry name" value="HTH_ARAC"/>
    <property type="match status" value="1"/>
</dbReference>
<comment type="caution">
    <text evidence="6">The sequence shown here is derived from an EMBL/GenBank/DDBJ whole genome shotgun (WGS) entry which is preliminary data.</text>
</comment>
<feature type="domain" description="HTH araC/xylS-type" evidence="5">
    <location>
        <begin position="320"/>
        <end position="421"/>
    </location>
</feature>
<dbReference type="InterPro" id="IPR009057">
    <property type="entry name" value="Homeodomain-like_sf"/>
</dbReference>
<dbReference type="InterPro" id="IPR035418">
    <property type="entry name" value="AraC-bd_2"/>
</dbReference>
<proteinExistence type="predicted"/>
<dbReference type="Pfam" id="PF14525">
    <property type="entry name" value="AraC_binding_2"/>
    <property type="match status" value="1"/>
</dbReference>
<dbReference type="PRINTS" id="PR00032">
    <property type="entry name" value="HTHARAC"/>
</dbReference>
<evidence type="ECO:0000256" key="1">
    <source>
        <dbReference type="ARBA" id="ARBA00023015"/>
    </source>
</evidence>
<evidence type="ECO:0000256" key="2">
    <source>
        <dbReference type="ARBA" id="ARBA00023125"/>
    </source>
</evidence>
<dbReference type="PANTHER" id="PTHR46796:SF6">
    <property type="entry name" value="ARAC SUBFAMILY"/>
    <property type="match status" value="1"/>
</dbReference>
<keyword evidence="1" id="KW-0805">Transcription regulation</keyword>
<sequence length="428" mass="46580">MCHACGKLCQQRYIDIGCPSGAVGATRRGGTHRNRPRVRPGAGEGAGELTSCQMAALGATSMPLHSETAACHADLRDRIVLRGACEGTERRITTPAPWPIQTKACPMSPVLDTALVPPRDREETIRHAVWESVVPVDIDHHLPPKDLSVHIGLGTVGPIRICSARATALTVQRTERLAREDEEPAVFIGLQLTGTSLVTQNDRQSLLRPGDFALYETSAPYTLHFNEGVAHHFLRFPRAALALPERSLRDIAAVPLGSDNPVASLASTYFSQLAVSEELRRGLHADAIVEPSIELVRAVVASQLGNSSLARAPMEATLNLRITQYIRAHLADADLSAARIATVHGISVRHLYTVLARSGISLGDWIRSHRLAECRRELAGPNGRLRTIAAIGRSWGFVDATHFSKVFRQAYGVSPRAWRDQNRPRPSA</sequence>
<organism evidence="6 7">
    <name type="scientific">Streptomyces flaveus</name>
    <dbReference type="NCBI Taxonomy" id="66370"/>
    <lineage>
        <taxon>Bacteria</taxon>
        <taxon>Bacillati</taxon>
        <taxon>Actinomycetota</taxon>
        <taxon>Actinomycetes</taxon>
        <taxon>Kitasatosporales</taxon>
        <taxon>Streptomycetaceae</taxon>
        <taxon>Streptomyces</taxon>
        <taxon>Streptomyces aurantiacus group</taxon>
    </lineage>
</organism>
<dbReference type="InterPro" id="IPR020449">
    <property type="entry name" value="Tscrpt_reg_AraC-type_HTH"/>
</dbReference>
<evidence type="ECO:0000259" key="5">
    <source>
        <dbReference type="PROSITE" id="PS01124"/>
    </source>
</evidence>
<dbReference type="InterPro" id="IPR018060">
    <property type="entry name" value="HTH_AraC"/>
</dbReference>
<feature type="region of interest" description="Disordered" evidence="4">
    <location>
        <begin position="25"/>
        <end position="46"/>
    </location>
</feature>
<gene>
    <name evidence="6" type="ORF">GCM10010094_67270</name>
</gene>
<evidence type="ECO:0000313" key="6">
    <source>
        <dbReference type="EMBL" id="GGK97049.1"/>
    </source>
</evidence>
<keyword evidence="3" id="KW-0804">Transcription</keyword>
<keyword evidence="2" id="KW-0238">DNA-binding</keyword>
<dbReference type="PROSITE" id="PS01124">
    <property type="entry name" value="HTH_ARAC_FAMILY_2"/>
    <property type="match status" value="1"/>
</dbReference>
<dbReference type="Pfam" id="PF12833">
    <property type="entry name" value="HTH_18"/>
    <property type="match status" value="1"/>
</dbReference>
<reference evidence="6" key="1">
    <citation type="journal article" date="2014" name="Int. J. Syst. Evol. Microbiol.">
        <title>Complete genome sequence of Corynebacterium casei LMG S-19264T (=DSM 44701T), isolated from a smear-ripened cheese.</title>
        <authorList>
            <consortium name="US DOE Joint Genome Institute (JGI-PGF)"/>
            <person name="Walter F."/>
            <person name="Albersmeier A."/>
            <person name="Kalinowski J."/>
            <person name="Ruckert C."/>
        </authorList>
    </citation>
    <scope>NUCLEOTIDE SEQUENCE</scope>
    <source>
        <strain evidence="6">JCM 3035</strain>
    </source>
</reference>
<dbReference type="SUPFAM" id="SSF46689">
    <property type="entry name" value="Homeodomain-like"/>
    <property type="match status" value="1"/>
</dbReference>
<dbReference type="EMBL" id="BMPQ01000023">
    <property type="protein sequence ID" value="GGK97049.1"/>
    <property type="molecule type" value="Genomic_DNA"/>
</dbReference>
<evidence type="ECO:0000256" key="4">
    <source>
        <dbReference type="SAM" id="MobiDB-lite"/>
    </source>
</evidence>
<dbReference type="InterPro" id="IPR050204">
    <property type="entry name" value="AraC_XylS_family_regulators"/>
</dbReference>
<name>A0A917R9E6_9ACTN</name>
<evidence type="ECO:0000313" key="7">
    <source>
        <dbReference type="Proteomes" id="UP000637788"/>
    </source>
</evidence>
<dbReference type="GO" id="GO:0003700">
    <property type="term" value="F:DNA-binding transcription factor activity"/>
    <property type="evidence" value="ECO:0007669"/>
    <property type="project" value="InterPro"/>
</dbReference>
<protein>
    <recommendedName>
        <fullName evidence="5">HTH araC/xylS-type domain-containing protein</fullName>
    </recommendedName>
</protein>
<dbReference type="PANTHER" id="PTHR46796">
    <property type="entry name" value="HTH-TYPE TRANSCRIPTIONAL ACTIVATOR RHAS-RELATED"/>
    <property type="match status" value="1"/>
</dbReference>
<feature type="compositionally biased region" description="Basic residues" evidence="4">
    <location>
        <begin position="29"/>
        <end position="38"/>
    </location>
</feature>
<keyword evidence="7" id="KW-1185">Reference proteome</keyword>
<dbReference type="Proteomes" id="UP000637788">
    <property type="component" value="Unassembled WGS sequence"/>
</dbReference>